<reference evidence="1" key="1">
    <citation type="submission" date="2023-10" db="EMBL/GenBank/DDBJ databases">
        <title>Development of a sustainable strategy for remediation of hydrocarbon-contaminated territories based on the waste exchange concept.</title>
        <authorList>
            <person name="Krivoruchko A."/>
        </authorList>
    </citation>
    <scope>NUCLEOTIDE SEQUENCE</scope>
    <source>
        <strain evidence="1">IEGM 68</strain>
    </source>
</reference>
<accession>A0AAE4UUR8</accession>
<comment type="caution">
    <text evidence="1">The sequence shown here is derived from an EMBL/GenBank/DDBJ whole genome shotgun (WGS) entry which is preliminary data.</text>
</comment>
<dbReference type="Proteomes" id="UP001185863">
    <property type="component" value="Unassembled WGS sequence"/>
</dbReference>
<evidence type="ECO:0000313" key="1">
    <source>
        <dbReference type="EMBL" id="MDV7263306.1"/>
    </source>
</evidence>
<name>A0AAE4UUR8_9NOCA</name>
<dbReference type="AlphaFoldDB" id="A0AAE4UUR8"/>
<proteinExistence type="predicted"/>
<protein>
    <submittedName>
        <fullName evidence="1">Uncharacterized protein</fullName>
    </submittedName>
</protein>
<evidence type="ECO:0000313" key="2">
    <source>
        <dbReference type="Proteomes" id="UP001185863"/>
    </source>
</evidence>
<dbReference type="RefSeq" id="WP_317746919.1">
    <property type="nucleotide sequence ID" value="NZ_JAWLUP010000002.1"/>
</dbReference>
<sequence length="128" mass="14541">MTGHEKGPALADEALPVDDLLESVSESTRACPDCGQAEHAETCPILMGLRGESEVDREWFEMHPLATEYRRDLSAREEYLLRRLLDLPADLVPYGRVHVIQVRPGLRIRDWRAINWYLPISVGGERSC</sequence>
<organism evidence="1 2">
    <name type="scientific">Rhodococcus oxybenzonivorans</name>
    <dbReference type="NCBI Taxonomy" id="1990687"/>
    <lineage>
        <taxon>Bacteria</taxon>
        <taxon>Bacillati</taxon>
        <taxon>Actinomycetota</taxon>
        <taxon>Actinomycetes</taxon>
        <taxon>Mycobacteriales</taxon>
        <taxon>Nocardiaceae</taxon>
        <taxon>Rhodococcus</taxon>
    </lineage>
</organism>
<dbReference type="EMBL" id="JAWLUP010000002">
    <property type="protein sequence ID" value="MDV7263306.1"/>
    <property type="molecule type" value="Genomic_DNA"/>
</dbReference>
<gene>
    <name evidence="1" type="ORF">R4315_01865</name>
</gene>